<dbReference type="PANTHER" id="PTHR37168">
    <property type="entry name" value="CRISPR-ASSOCIATED EXONUCLEASE CAS4"/>
    <property type="match status" value="1"/>
</dbReference>
<gene>
    <name evidence="2" type="ORF">VM95_25955</name>
</gene>
<dbReference type="RefSeq" id="WP_045700856.1">
    <property type="nucleotide sequence ID" value="NZ_JZKH01000062.1"/>
</dbReference>
<dbReference type="Gene3D" id="3.90.320.10">
    <property type="match status" value="1"/>
</dbReference>
<reference evidence="2 3" key="1">
    <citation type="submission" date="2015-02" db="EMBL/GenBank/DDBJ databases">
        <authorList>
            <person name="Ju K.-S."/>
            <person name="Doroghazi J.R."/>
            <person name="Metcalf W."/>
        </authorList>
    </citation>
    <scope>NUCLEOTIDE SEQUENCE [LARGE SCALE GENOMIC DNA]</scope>
    <source>
        <strain evidence="2 3">ATCC 31215</strain>
    </source>
</reference>
<comment type="caution">
    <text evidence="2">The sequence shown here is derived from an EMBL/GenBank/DDBJ whole genome shotgun (WGS) entry which is preliminary data.</text>
</comment>
<feature type="domain" description="DUF83" evidence="1">
    <location>
        <begin position="17"/>
        <end position="171"/>
    </location>
</feature>
<dbReference type="EMBL" id="JZKH01000062">
    <property type="protein sequence ID" value="KJS59672.1"/>
    <property type="molecule type" value="Genomic_DNA"/>
</dbReference>
<dbReference type="InterPro" id="IPR022765">
    <property type="entry name" value="Dna2/Cas4_DUF83"/>
</dbReference>
<evidence type="ECO:0000313" key="3">
    <source>
        <dbReference type="Proteomes" id="UP000033699"/>
    </source>
</evidence>
<dbReference type="PATRIC" id="fig|359131.3.peg.6380"/>
<organism evidence="2 3">
    <name type="scientific">Streptomyces rubellomurinus (strain ATCC 31215)</name>
    <dbReference type="NCBI Taxonomy" id="359131"/>
    <lineage>
        <taxon>Bacteria</taxon>
        <taxon>Bacillati</taxon>
        <taxon>Actinomycetota</taxon>
        <taxon>Actinomycetes</taxon>
        <taxon>Kitasatosporales</taxon>
        <taxon>Streptomycetaceae</taxon>
        <taxon>Streptomyces</taxon>
    </lineage>
</organism>
<sequence>MKPTPSDPVHDAQGLGGVHIKYLRHCPRQLWLYTRGYRPEAGSDLVAFGEVVSDTTFARRRDVDLGEARIDWVTTGAVVHETKSSRTPSPAHDAQVRHYCLLLERRGVNVRGGTVHYPLIRRTTDVPWNDEAREQAESAEDEARAVIAATAPPDRQPRAACRGCSYLDYCWGT</sequence>
<dbReference type="InterPro" id="IPR011604">
    <property type="entry name" value="PDDEXK-like_dom_sf"/>
</dbReference>
<keyword evidence="3" id="KW-1185">Reference proteome</keyword>
<dbReference type="PANTHER" id="PTHR37168:SF1">
    <property type="entry name" value="CRISPR-ASSOCIATED EXONUCLEASE CAS4"/>
    <property type="match status" value="1"/>
</dbReference>
<evidence type="ECO:0000259" key="1">
    <source>
        <dbReference type="Pfam" id="PF01930"/>
    </source>
</evidence>
<proteinExistence type="predicted"/>
<dbReference type="Pfam" id="PF01930">
    <property type="entry name" value="Cas_Cas4"/>
    <property type="match status" value="1"/>
</dbReference>
<dbReference type="AlphaFoldDB" id="A0A0F2TD54"/>
<evidence type="ECO:0000313" key="2">
    <source>
        <dbReference type="EMBL" id="KJS59672.1"/>
    </source>
</evidence>
<protein>
    <submittedName>
        <fullName evidence="2">CRISPR-associated protein</fullName>
    </submittedName>
</protein>
<accession>A0A0F2TD54</accession>
<name>A0A0F2TD54_STRR3</name>
<dbReference type="Proteomes" id="UP000033699">
    <property type="component" value="Unassembled WGS sequence"/>
</dbReference>
<dbReference type="OrthoDB" id="5800914at2"/>